<dbReference type="PANTHER" id="PTHR43289">
    <property type="entry name" value="MITOGEN-ACTIVATED PROTEIN KINASE KINASE KINASE 20-RELATED"/>
    <property type="match status" value="1"/>
</dbReference>
<evidence type="ECO:0000256" key="7">
    <source>
        <dbReference type="PROSITE-ProRule" id="PRU10141"/>
    </source>
</evidence>
<keyword evidence="10" id="KW-1185">Reference proteome</keyword>
<keyword evidence="5 9" id="KW-0418">Kinase</keyword>
<dbReference type="PROSITE" id="PS50011">
    <property type="entry name" value="PROTEIN_KINASE_DOM"/>
    <property type="match status" value="1"/>
</dbReference>
<protein>
    <recommendedName>
        <fullName evidence="1">non-specific serine/threonine protein kinase</fullName>
        <ecNumber evidence="1">2.7.11.1</ecNumber>
    </recommendedName>
</protein>
<dbReference type="Gene3D" id="3.30.200.20">
    <property type="entry name" value="Phosphorylase Kinase, domain 1"/>
    <property type="match status" value="1"/>
</dbReference>
<dbReference type="SUPFAM" id="SSF56112">
    <property type="entry name" value="Protein kinase-like (PK-like)"/>
    <property type="match status" value="1"/>
</dbReference>
<evidence type="ECO:0000256" key="3">
    <source>
        <dbReference type="ARBA" id="ARBA00022679"/>
    </source>
</evidence>
<sequence>MTDPGEAAAGTGATGMLINGRYRLLERLGQGGMGTVWRATDERMRRQVALKEPVLPDGIDDQEREERLRRMEREAQAAAALRHPNIVRMYDIESVDGRPWLVMELIEGESLEAILATGTLSVPEAAEIGCQIAAALAAVHAAGVVHRDIKPANIMRARTGETVLTDFGIAQIDGGTDLTRTGVVVGSIPYLSPERAAGQRPGPAADLWALGVLLYEAVEGVHPYRRQHSQSTLAAILTDPVPQPRRTGALTVPIMSLLERDPARRPNAAQTQLLLAGAAATAQSTQPVPTVLDTPAATALLPAALTLRLRAAGEAVTATRRRTAVALGVAVAVIAGATAWALWPAGAPSPASIPVGYKAQQVASLGFAVAVPQDYVASIGSDDAAWASPDGRIQIDLRDEGKSTQDARAYAQKRLDTMKADHSKPSNCGDSDVPDPFFTTPVHDPQSMLHGGGVNASVIEYDYSAKAEEQYPCIASSPNDKAIEQYMIHEGHVLHLAVNVRGYYKQQADGQKADYAVYENVNNSLKFG</sequence>
<proteinExistence type="predicted"/>
<evidence type="ECO:0000256" key="2">
    <source>
        <dbReference type="ARBA" id="ARBA00022527"/>
    </source>
</evidence>
<dbReference type="PANTHER" id="PTHR43289:SF6">
    <property type="entry name" value="SERINE_THREONINE-PROTEIN KINASE NEKL-3"/>
    <property type="match status" value="1"/>
</dbReference>
<reference evidence="10" key="1">
    <citation type="submission" date="2022-12" db="EMBL/GenBank/DDBJ databases">
        <authorList>
            <person name="Mo P."/>
        </authorList>
    </citation>
    <scope>NUCLEOTIDE SEQUENCE [LARGE SCALE GENOMIC DNA]</scope>
    <source>
        <strain evidence="10">HUAS 3-15</strain>
    </source>
</reference>
<accession>A0ABY7PW38</accession>
<evidence type="ECO:0000256" key="6">
    <source>
        <dbReference type="ARBA" id="ARBA00022840"/>
    </source>
</evidence>
<evidence type="ECO:0000256" key="5">
    <source>
        <dbReference type="ARBA" id="ARBA00022777"/>
    </source>
</evidence>
<dbReference type="InterPro" id="IPR017441">
    <property type="entry name" value="Protein_kinase_ATP_BS"/>
</dbReference>
<dbReference type="Proteomes" id="UP001212821">
    <property type="component" value="Chromosome"/>
</dbReference>
<evidence type="ECO:0000313" key="9">
    <source>
        <dbReference type="EMBL" id="WBP84657.1"/>
    </source>
</evidence>
<feature type="domain" description="Protein kinase" evidence="8">
    <location>
        <begin position="22"/>
        <end position="275"/>
    </location>
</feature>
<evidence type="ECO:0000313" key="10">
    <source>
        <dbReference type="Proteomes" id="UP001212821"/>
    </source>
</evidence>
<evidence type="ECO:0000256" key="4">
    <source>
        <dbReference type="ARBA" id="ARBA00022741"/>
    </source>
</evidence>
<gene>
    <name evidence="9" type="ORF">O1G21_01515</name>
</gene>
<name>A0ABY7PW38_9ACTN</name>
<evidence type="ECO:0000259" key="8">
    <source>
        <dbReference type="PROSITE" id="PS50011"/>
    </source>
</evidence>
<keyword evidence="4 7" id="KW-0547">Nucleotide-binding</keyword>
<organism evidence="9 10">
    <name type="scientific">Kitasatospora cathayae</name>
    <dbReference type="NCBI Taxonomy" id="3004092"/>
    <lineage>
        <taxon>Bacteria</taxon>
        <taxon>Bacillati</taxon>
        <taxon>Actinomycetota</taxon>
        <taxon>Actinomycetes</taxon>
        <taxon>Kitasatosporales</taxon>
        <taxon>Streptomycetaceae</taxon>
        <taxon>Kitasatospora</taxon>
    </lineage>
</organism>
<dbReference type="InterPro" id="IPR000719">
    <property type="entry name" value="Prot_kinase_dom"/>
</dbReference>
<dbReference type="EC" id="2.7.11.1" evidence="1"/>
<dbReference type="InterPro" id="IPR011009">
    <property type="entry name" value="Kinase-like_dom_sf"/>
</dbReference>
<dbReference type="EMBL" id="CP115450">
    <property type="protein sequence ID" value="WBP84657.1"/>
    <property type="molecule type" value="Genomic_DNA"/>
</dbReference>
<dbReference type="Gene3D" id="1.10.510.10">
    <property type="entry name" value="Transferase(Phosphotransferase) domain 1"/>
    <property type="match status" value="1"/>
</dbReference>
<evidence type="ECO:0000256" key="1">
    <source>
        <dbReference type="ARBA" id="ARBA00012513"/>
    </source>
</evidence>
<dbReference type="GO" id="GO:0016301">
    <property type="term" value="F:kinase activity"/>
    <property type="evidence" value="ECO:0007669"/>
    <property type="project" value="UniProtKB-KW"/>
</dbReference>
<dbReference type="RefSeq" id="WP_270140044.1">
    <property type="nucleotide sequence ID" value="NZ_CP115450.1"/>
</dbReference>
<keyword evidence="6 7" id="KW-0067">ATP-binding</keyword>
<dbReference type="Pfam" id="PF00069">
    <property type="entry name" value="Pkinase"/>
    <property type="match status" value="1"/>
</dbReference>
<feature type="binding site" evidence="7">
    <location>
        <position position="51"/>
    </location>
    <ligand>
        <name>ATP</name>
        <dbReference type="ChEBI" id="CHEBI:30616"/>
    </ligand>
</feature>
<dbReference type="SMART" id="SM00220">
    <property type="entry name" value="S_TKc"/>
    <property type="match status" value="1"/>
</dbReference>
<keyword evidence="2" id="KW-0723">Serine/threonine-protein kinase</keyword>
<keyword evidence="3" id="KW-0808">Transferase</keyword>
<dbReference type="PROSITE" id="PS00107">
    <property type="entry name" value="PROTEIN_KINASE_ATP"/>
    <property type="match status" value="1"/>
</dbReference>
<dbReference type="CDD" id="cd14014">
    <property type="entry name" value="STKc_PknB_like"/>
    <property type="match status" value="1"/>
</dbReference>